<keyword evidence="3" id="KW-0288">FMN</keyword>
<dbReference type="Pfam" id="PF04127">
    <property type="entry name" value="DFP"/>
    <property type="match status" value="1"/>
</dbReference>
<keyword evidence="3 6" id="KW-0436">Ligase</keyword>
<dbReference type="AlphaFoldDB" id="A0A9E7ZUN7"/>
<gene>
    <name evidence="3" type="primary">coaBC</name>
    <name evidence="6" type="ORF">NWE54_21970</name>
</gene>
<dbReference type="GO" id="GO:0071513">
    <property type="term" value="C:phosphopantothenoylcysteine decarboxylase complex"/>
    <property type="evidence" value="ECO:0007669"/>
    <property type="project" value="TreeGrafter"/>
</dbReference>
<dbReference type="GO" id="GO:0015937">
    <property type="term" value="P:coenzyme A biosynthetic process"/>
    <property type="evidence" value="ECO:0007669"/>
    <property type="project" value="UniProtKB-UniRule"/>
</dbReference>
<dbReference type="Gene3D" id="3.40.50.10300">
    <property type="entry name" value="CoaB-like"/>
    <property type="match status" value="1"/>
</dbReference>
<reference evidence="6" key="1">
    <citation type="submission" date="2022-08" db="EMBL/GenBank/DDBJ databases">
        <title>Complete Genome Sequences of 2 Bosea sp. soil isolates.</title>
        <authorList>
            <person name="Alvarez Arevalo M."/>
            <person name="Sterndorff E.B."/>
            <person name="Faurdal D."/>
            <person name="Joergensen T.S."/>
            <person name="Weber T."/>
        </authorList>
    </citation>
    <scope>NUCLEOTIDE SEQUENCE</scope>
    <source>
        <strain evidence="6">NBC_00436</strain>
    </source>
</reference>
<dbReference type="Gene3D" id="3.40.50.1950">
    <property type="entry name" value="Flavin prenyltransferase-like"/>
    <property type="match status" value="1"/>
</dbReference>
<comment type="caution">
    <text evidence="3">Lacks conserved residue(s) required for the propagation of feature annotation.</text>
</comment>
<keyword evidence="2 3" id="KW-0456">Lyase</keyword>
<evidence type="ECO:0000256" key="1">
    <source>
        <dbReference type="ARBA" id="ARBA00022793"/>
    </source>
</evidence>
<evidence type="ECO:0000313" key="6">
    <source>
        <dbReference type="EMBL" id="UZF86416.1"/>
    </source>
</evidence>
<dbReference type="InterPro" id="IPR005252">
    <property type="entry name" value="CoaBC"/>
</dbReference>
<comment type="similarity">
    <text evidence="3">In the N-terminal section; belongs to the HFCD (homo-oligomeric flavin containing Cys decarboxylase) superfamily.</text>
</comment>
<organism evidence="6">
    <name type="scientific">Bosea sp. NBC_00436</name>
    <dbReference type="NCBI Taxonomy" id="2969620"/>
    <lineage>
        <taxon>Bacteria</taxon>
        <taxon>Pseudomonadati</taxon>
        <taxon>Pseudomonadota</taxon>
        <taxon>Alphaproteobacteria</taxon>
        <taxon>Hyphomicrobiales</taxon>
        <taxon>Boseaceae</taxon>
        <taxon>Bosea</taxon>
    </lineage>
</organism>
<dbReference type="Pfam" id="PF02441">
    <property type="entry name" value="Flavoprotein"/>
    <property type="match status" value="1"/>
</dbReference>
<evidence type="ECO:0000259" key="5">
    <source>
        <dbReference type="Pfam" id="PF04127"/>
    </source>
</evidence>
<comment type="cofactor">
    <cofactor evidence="3">
        <name>FMN</name>
        <dbReference type="ChEBI" id="CHEBI:58210"/>
    </cofactor>
    <text evidence="3">Binds 1 FMN per subunit.</text>
</comment>
<keyword evidence="3" id="KW-0285">Flavoprotein</keyword>
<comment type="catalytic activity">
    <reaction evidence="3">
        <text>N-[(R)-4-phosphopantothenoyl]-L-cysteine + H(+) = (R)-4'-phosphopantetheine + CO2</text>
        <dbReference type="Rhea" id="RHEA:16793"/>
        <dbReference type="ChEBI" id="CHEBI:15378"/>
        <dbReference type="ChEBI" id="CHEBI:16526"/>
        <dbReference type="ChEBI" id="CHEBI:59458"/>
        <dbReference type="ChEBI" id="CHEBI:61723"/>
        <dbReference type="EC" id="4.1.1.36"/>
    </reaction>
</comment>
<dbReference type="GO" id="GO:0004633">
    <property type="term" value="F:phosphopantothenoylcysteine decarboxylase activity"/>
    <property type="evidence" value="ECO:0007669"/>
    <property type="project" value="UniProtKB-UniRule"/>
</dbReference>
<keyword evidence="3" id="KW-0479">Metal-binding</keyword>
<dbReference type="SUPFAM" id="SSF102645">
    <property type="entry name" value="CoaB-like"/>
    <property type="match status" value="1"/>
</dbReference>
<dbReference type="InterPro" id="IPR007085">
    <property type="entry name" value="DNA/pantothenate-metab_flavo_C"/>
</dbReference>
<comment type="cofactor">
    <cofactor evidence="3">
        <name>Mg(2+)</name>
        <dbReference type="ChEBI" id="CHEBI:18420"/>
    </cofactor>
</comment>
<feature type="binding site" evidence="3">
    <location>
        <position position="346"/>
    </location>
    <ligand>
        <name>CTP</name>
        <dbReference type="ChEBI" id="CHEBI:37563"/>
    </ligand>
</feature>
<dbReference type="GO" id="GO:0010181">
    <property type="term" value="F:FMN binding"/>
    <property type="evidence" value="ECO:0007669"/>
    <property type="project" value="UniProtKB-UniRule"/>
</dbReference>
<dbReference type="EC" id="4.1.1.36" evidence="3"/>
<evidence type="ECO:0000256" key="2">
    <source>
        <dbReference type="ARBA" id="ARBA00023239"/>
    </source>
</evidence>
<evidence type="ECO:0000259" key="4">
    <source>
        <dbReference type="Pfam" id="PF02441"/>
    </source>
</evidence>
<dbReference type="EMBL" id="CP102774">
    <property type="protein sequence ID" value="UZF86416.1"/>
    <property type="molecule type" value="Genomic_DNA"/>
</dbReference>
<dbReference type="PANTHER" id="PTHR14359:SF6">
    <property type="entry name" value="PHOSPHOPANTOTHENOYLCYSTEINE DECARBOXYLASE"/>
    <property type="match status" value="1"/>
</dbReference>
<sequence>MSASRSVLLIIGGGIAAYKMLEVIRRLKDRGIASRCILTKAGEQFVTPLTVSSLAGERCFTDLFSLTDEADIGHIQLSRSTDLVVVAPATADLIAKMANGHADDLASTALLATDKRVLIAPAMNPRMWQHPATRRNMAQLEKDGVLVVGPNVGAMAERGESGPGRMAEPPEILAAIELALAGEKPNAQRAIGFLGRLPGGEHTTGSLAGQHVLITSGPTHEPIDPVRYIANRSSGKQGHAIAAAAAAAGARVTLVSGPVNLPDPAGVETIHVESAREMLAAVETALPADIAIFAAAVADWRVADAASDKLKKDGKALPPLSLVENPDILATVAHRKSGRPPLVVGFAAETRNVIGYARAKLAKKGCDLIVANDVGGTGVMGGDANTVHLVTASGVETWPTLPKGEVAARLIAHIAGLAPARQAD</sequence>
<proteinExistence type="inferred from homology"/>
<feature type="binding site" evidence="3">
    <location>
        <position position="309"/>
    </location>
    <ligand>
        <name>CTP</name>
        <dbReference type="ChEBI" id="CHEBI:37563"/>
    </ligand>
</feature>
<keyword evidence="3" id="KW-0511">Multifunctional enzyme</keyword>
<protein>
    <recommendedName>
        <fullName evidence="3">Coenzyme A biosynthesis bifunctional protein CoaBC</fullName>
    </recommendedName>
    <alternativeName>
        <fullName evidence="3">DNA/pantothenate metabolism flavoprotein</fullName>
    </alternativeName>
    <alternativeName>
        <fullName evidence="3">Phosphopantothenoylcysteine synthetase/decarboxylase</fullName>
        <shortName evidence="3">PPCS-PPCDC</shortName>
    </alternativeName>
    <domain>
        <recommendedName>
            <fullName evidence="3">Phosphopantothenoylcysteine decarboxylase</fullName>
            <shortName evidence="3">PPC decarboxylase</shortName>
            <shortName evidence="3">PPC-DC</shortName>
            <ecNumber evidence="3">4.1.1.36</ecNumber>
        </recommendedName>
        <alternativeName>
            <fullName evidence="3">CoaC</fullName>
        </alternativeName>
    </domain>
    <domain>
        <recommendedName>
            <fullName evidence="3">Phosphopantothenate--cysteine ligase</fullName>
            <ecNumber evidence="3">6.3.2.5</ecNumber>
        </recommendedName>
        <alternativeName>
            <fullName evidence="3">CoaB</fullName>
        </alternativeName>
        <alternativeName>
            <fullName evidence="3">Phosphopantothenoylcysteine synthetase</fullName>
            <shortName evidence="3">PPC synthetase</shortName>
            <shortName evidence="3">PPC-S</shortName>
        </alternativeName>
    </domain>
</protein>
<feature type="binding site" evidence="3">
    <location>
        <position position="299"/>
    </location>
    <ligand>
        <name>CTP</name>
        <dbReference type="ChEBI" id="CHEBI:37563"/>
    </ligand>
</feature>
<feature type="binding site" evidence="3">
    <location>
        <position position="364"/>
    </location>
    <ligand>
        <name>CTP</name>
        <dbReference type="ChEBI" id="CHEBI:37563"/>
    </ligand>
</feature>
<keyword evidence="1 3" id="KW-0210">Decarboxylase</keyword>
<comment type="function">
    <text evidence="3">Catalyzes two sequential steps in the biosynthesis of coenzyme A. In the first step cysteine is conjugated to 4'-phosphopantothenate to form 4-phosphopantothenoylcysteine. In the second step the latter compound is decarboxylated to form 4'-phosphopantotheine.</text>
</comment>
<comment type="pathway">
    <text evidence="3">Cofactor biosynthesis; coenzyme A biosynthesis; CoA from (R)-pantothenate: step 2/5.</text>
</comment>
<feature type="domain" description="DNA/pantothenate metabolism flavoprotein C-terminal" evidence="5">
    <location>
        <begin position="207"/>
        <end position="415"/>
    </location>
</feature>
<dbReference type="EC" id="6.3.2.5" evidence="3"/>
<dbReference type="InterPro" id="IPR036551">
    <property type="entry name" value="Flavin_trans-like"/>
</dbReference>
<comment type="pathway">
    <text evidence="3">Cofactor biosynthesis; coenzyme A biosynthesis; CoA from (R)-pantothenate: step 3/5.</text>
</comment>
<feature type="region of interest" description="Phosphopantothenoylcysteine decarboxylase" evidence="3">
    <location>
        <begin position="1"/>
        <end position="211"/>
    </location>
</feature>
<comment type="similarity">
    <text evidence="3">In the C-terminal section; belongs to the PPC synthetase family.</text>
</comment>
<dbReference type="GO" id="GO:0046872">
    <property type="term" value="F:metal ion binding"/>
    <property type="evidence" value="ECO:0007669"/>
    <property type="project" value="UniProtKB-KW"/>
</dbReference>
<name>A0A9E7ZUN7_9HYPH</name>
<dbReference type="GO" id="GO:0015941">
    <property type="term" value="P:pantothenate catabolic process"/>
    <property type="evidence" value="ECO:0007669"/>
    <property type="project" value="InterPro"/>
</dbReference>
<dbReference type="HAMAP" id="MF_02225">
    <property type="entry name" value="CoaBC"/>
    <property type="match status" value="1"/>
</dbReference>
<dbReference type="InterPro" id="IPR003382">
    <property type="entry name" value="Flavoprotein"/>
</dbReference>
<feature type="binding site" evidence="3">
    <location>
        <position position="360"/>
    </location>
    <ligand>
        <name>CTP</name>
        <dbReference type="ChEBI" id="CHEBI:37563"/>
    </ligand>
</feature>
<dbReference type="GO" id="GO:0004632">
    <property type="term" value="F:phosphopantothenate--cysteine ligase activity"/>
    <property type="evidence" value="ECO:0007669"/>
    <property type="project" value="UniProtKB-UniRule"/>
</dbReference>
<feature type="domain" description="Flavoprotein" evidence="4">
    <location>
        <begin position="6"/>
        <end position="175"/>
    </location>
</feature>
<evidence type="ECO:0000256" key="3">
    <source>
        <dbReference type="HAMAP-Rule" id="MF_02225"/>
    </source>
</evidence>
<feature type="region of interest" description="Phosphopantothenate--cysteine ligase" evidence="3">
    <location>
        <begin position="212"/>
        <end position="424"/>
    </location>
</feature>
<dbReference type="SUPFAM" id="SSF52507">
    <property type="entry name" value="Homo-oligomeric flavin-containing Cys decarboxylases, HFCD"/>
    <property type="match status" value="1"/>
</dbReference>
<dbReference type="PANTHER" id="PTHR14359">
    <property type="entry name" value="HOMO-OLIGOMERIC FLAVIN CONTAINING CYS DECARBOXYLASE FAMILY"/>
    <property type="match status" value="1"/>
</dbReference>
<keyword evidence="3" id="KW-0460">Magnesium</keyword>
<accession>A0A9E7ZUN7</accession>
<feature type="binding site" evidence="3">
    <location>
        <begin position="326"/>
        <end position="329"/>
    </location>
    <ligand>
        <name>CTP</name>
        <dbReference type="ChEBI" id="CHEBI:37563"/>
    </ligand>
</feature>
<comment type="catalytic activity">
    <reaction evidence="3">
        <text>(R)-4'-phosphopantothenate + L-cysteine + CTP = N-[(R)-4-phosphopantothenoyl]-L-cysteine + CMP + diphosphate + H(+)</text>
        <dbReference type="Rhea" id="RHEA:19397"/>
        <dbReference type="ChEBI" id="CHEBI:10986"/>
        <dbReference type="ChEBI" id="CHEBI:15378"/>
        <dbReference type="ChEBI" id="CHEBI:33019"/>
        <dbReference type="ChEBI" id="CHEBI:35235"/>
        <dbReference type="ChEBI" id="CHEBI:37563"/>
        <dbReference type="ChEBI" id="CHEBI:59458"/>
        <dbReference type="ChEBI" id="CHEBI:60377"/>
        <dbReference type="EC" id="6.3.2.5"/>
    </reaction>
</comment>
<dbReference type="InterPro" id="IPR035929">
    <property type="entry name" value="CoaB-like_sf"/>
</dbReference>